<dbReference type="InterPro" id="IPR013325">
    <property type="entry name" value="RNA_pol_sigma_r2"/>
</dbReference>
<protein>
    <submittedName>
        <fullName evidence="7">Sigma-70 family RNA polymerase sigma factor</fullName>
    </submittedName>
</protein>
<dbReference type="Pfam" id="PF04545">
    <property type="entry name" value="Sigma70_r4"/>
    <property type="match status" value="1"/>
</dbReference>
<feature type="domain" description="RNA polymerase sigma-70 region 2" evidence="5">
    <location>
        <begin position="52"/>
        <end position="125"/>
    </location>
</feature>
<dbReference type="SUPFAM" id="SSF88659">
    <property type="entry name" value="Sigma3 and sigma4 domains of RNA polymerase sigma factors"/>
    <property type="match status" value="1"/>
</dbReference>
<reference evidence="7 8" key="1">
    <citation type="submission" date="2018-09" db="EMBL/GenBank/DDBJ databases">
        <title>Streptomyces sp. nov. DS1-2, an endophytic actinomycete isolated from roots of Dendrobium scabrilingue.</title>
        <authorList>
            <person name="Kuncharoen N."/>
            <person name="Kudo T."/>
            <person name="Ohkuma M."/>
            <person name="Yuki M."/>
            <person name="Tanasupawat S."/>
        </authorList>
    </citation>
    <scope>NUCLEOTIDE SEQUENCE [LARGE SCALE GENOMIC DNA]</scope>
    <source>
        <strain evidence="7 8">AZ1-7</strain>
    </source>
</reference>
<evidence type="ECO:0000256" key="3">
    <source>
        <dbReference type="ARBA" id="ARBA00023125"/>
    </source>
</evidence>
<dbReference type="GO" id="GO:0006352">
    <property type="term" value="P:DNA-templated transcription initiation"/>
    <property type="evidence" value="ECO:0007669"/>
    <property type="project" value="InterPro"/>
</dbReference>
<dbReference type="GO" id="GO:0016987">
    <property type="term" value="F:sigma factor activity"/>
    <property type="evidence" value="ECO:0007669"/>
    <property type="project" value="UniProtKB-KW"/>
</dbReference>
<sequence length="297" mass="32593">MLAVLAPSGNPLRSPRECNRSRRGGALVISLTEQQINDAKNNEIEAITAVIRATEDNVINLSRRYARTNGTRDDALSEELAQIGRVAVWEAIKRFQGSGVGSFISYIDRTVKGTLSDARKRETRRGVSRSVAADFERALRASGGDPFEAERVATDPEVMGDRRMSRETAYAARLSWQGADSLDAVVTDDADNETTLGEVLPGALPVPGDLTEPSDRETRHRRAVRERVHATLAQLGEQQRAVLKGTYGIAPMPYYGTQNDEELAQALGVPRARIRSIRARAHARFETLWLQGANADA</sequence>
<accession>A0A3A9W924</accession>
<dbReference type="GO" id="GO:0003677">
    <property type="term" value="F:DNA binding"/>
    <property type="evidence" value="ECO:0007669"/>
    <property type="project" value="UniProtKB-KW"/>
</dbReference>
<dbReference type="SUPFAM" id="SSF88946">
    <property type="entry name" value="Sigma2 domain of RNA polymerase sigma factors"/>
    <property type="match status" value="1"/>
</dbReference>
<evidence type="ECO:0000259" key="5">
    <source>
        <dbReference type="Pfam" id="PF04542"/>
    </source>
</evidence>
<comment type="caution">
    <text evidence="7">The sequence shown here is derived from an EMBL/GenBank/DDBJ whole genome shotgun (WGS) entry which is preliminary data.</text>
</comment>
<evidence type="ECO:0000259" key="6">
    <source>
        <dbReference type="Pfam" id="PF04545"/>
    </source>
</evidence>
<keyword evidence="3" id="KW-0238">DNA-binding</keyword>
<dbReference type="InterPro" id="IPR007627">
    <property type="entry name" value="RNA_pol_sigma70_r2"/>
</dbReference>
<evidence type="ECO:0000256" key="1">
    <source>
        <dbReference type="ARBA" id="ARBA00023015"/>
    </source>
</evidence>
<dbReference type="InterPro" id="IPR007630">
    <property type="entry name" value="RNA_pol_sigma70_r4"/>
</dbReference>
<dbReference type="PANTHER" id="PTHR30385">
    <property type="entry name" value="SIGMA FACTOR F FLAGELLAR"/>
    <property type="match status" value="1"/>
</dbReference>
<dbReference type="EMBL" id="RBDX01000007">
    <property type="protein sequence ID" value="RKN09628.1"/>
    <property type="molecule type" value="Genomic_DNA"/>
</dbReference>
<dbReference type="Gene3D" id="1.10.1740.10">
    <property type="match status" value="1"/>
</dbReference>
<dbReference type="AlphaFoldDB" id="A0A3A9W924"/>
<dbReference type="InterPro" id="IPR014284">
    <property type="entry name" value="RNA_pol_sigma-70_dom"/>
</dbReference>
<gene>
    <name evidence="7" type="ORF">D7319_11225</name>
</gene>
<evidence type="ECO:0000313" key="8">
    <source>
        <dbReference type="Proteomes" id="UP000275024"/>
    </source>
</evidence>
<evidence type="ECO:0000256" key="4">
    <source>
        <dbReference type="ARBA" id="ARBA00023163"/>
    </source>
</evidence>
<proteinExistence type="predicted"/>
<name>A0A3A9W924_9ACTN</name>
<dbReference type="NCBIfam" id="TIGR02937">
    <property type="entry name" value="sigma70-ECF"/>
    <property type="match status" value="1"/>
</dbReference>
<dbReference type="Pfam" id="PF04542">
    <property type="entry name" value="Sigma70_r2"/>
    <property type="match status" value="1"/>
</dbReference>
<dbReference type="Gene3D" id="1.20.140.160">
    <property type="match status" value="1"/>
</dbReference>
<dbReference type="Proteomes" id="UP000275024">
    <property type="component" value="Unassembled WGS sequence"/>
</dbReference>
<dbReference type="InterPro" id="IPR013324">
    <property type="entry name" value="RNA_pol_sigma_r3/r4-like"/>
</dbReference>
<feature type="domain" description="RNA polymerase sigma-70 region 4" evidence="6">
    <location>
        <begin position="232"/>
        <end position="281"/>
    </location>
</feature>
<keyword evidence="1" id="KW-0805">Transcription regulation</keyword>
<keyword evidence="4" id="KW-0804">Transcription</keyword>
<evidence type="ECO:0000256" key="2">
    <source>
        <dbReference type="ARBA" id="ARBA00023082"/>
    </source>
</evidence>
<organism evidence="7 8">
    <name type="scientific">Streptomyces radicis</name>
    <dbReference type="NCBI Taxonomy" id="1750517"/>
    <lineage>
        <taxon>Bacteria</taxon>
        <taxon>Bacillati</taxon>
        <taxon>Actinomycetota</taxon>
        <taxon>Actinomycetes</taxon>
        <taxon>Kitasatosporales</taxon>
        <taxon>Streptomycetaceae</taxon>
        <taxon>Streptomyces</taxon>
    </lineage>
</organism>
<keyword evidence="2" id="KW-0731">Sigma factor</keyword>
<evidence type="ECO:0000313" key="7">
    <source>
        <dbReference type="EMBL" id="RKN09628.1"/>
    </source>
</evidence>